<feature type="transmembrane region" description="Helical" evidence="9">
    <location>
        <begin position="287"/>
        <end position="308"/>
    </location>
</feature>
<feature type="transmembrane region" description="Helical" evidence="9">
    <location>
        <begin position="328"/>
        <end position="354"/>
    </location>
</feature>
<feature type="transmembrane region" description="Helical" evidence="9">
    <location>
        <begin position="366"/>
        <end position="388"/>
    </location>
</feature>
<feature type="transmembrane region" description="Helical" evidence="9">
    <location>
        <begin position="123"/>
        <end position="142"/>
    </location>
</feature>
<feature type="domain" description="ABC transmembrane type-1" evidence="10">
    <location>
        <begin position="328"/>
        <end position="536"/>
    </location>
</feature>
<evidence type="ECO:0000256" key="9">
    <source>
        <dbReference type="SAM" id="Phobius"/>
    </source>
</evidence>
<dbReference type="Proteomes" id="UP001157091">
    <property type="component" value="Unassembled WGS sequence"/>
</dbReference>
<evidence type="ECO:0000256" key="6">
    <source>
        <dbReference type="ARBA" id="ARBA00023032"/>
    </source>
</evidence>
<protein>
    <recommendedName>
        <fullName evidence="10">ABC transmembrane type-1 domain-containing protein</fullName>
    </recommendedName>
</protein>
<dbReference type="RefSeq" id="WP_284294664.1">
    <property type="nucleotide sequence ID" value="NZ_BSUK01000001.1"/>
</dbReference>
<keyword evidence="4 9" id="KW-0812">Transmembrane</keyword>
<dbReference type="PROSITE" id="PS50928">
    <property type="entry name" value="ABC_TM1"/>
    <property type="match status" value="2"/>
</dbReference>
<evidence type="ECO:0000256" key="2">
    <source>
        <dbReference type="ARBA" id="ARBA00011779"/>
    </source>
</evidence>
<feature type="domain" description="ABC transmembrane type-1" evidence="10">
    <location>
        <begin position="53"/>
        <end position="252"/>
    </location>
</feature>
<dbReference type="CDD" id="cd06261">
    <property type="entry name" value="TM_PBP2"/>
    <property type="match status" value="2"/>
</dbReference>
<keyword evidence="12" id="KW-1185">Reference proteome</keyword>
<comment type="subcellular location">
    <subcellularLocation>
        <location evidence="1">Membrane</location>
        <topology evidence="1">Multi-pass membrane protein</topology>
    </subcellularLocation>
</comment>
<evidence type="ECO:0000313" key="12">
    <source>
        <dbReference type="Proteomes" id="UP001157091"/>
    </source>
</evidence>
<dbReference type="InterPro" id="IPR000515">
    <property type="entry name" value="MetI-like"/>
</dbReference>
<comment type="function">
    <text evidence="8">Part of the ABC transporter complex CysAWTP (TC 3.A.1.6.1) involved in sulfate/thiosulfate import. Probably responsible for the translocation of the substrate across the membrane.</text>
</comment>
<feature type="transmembrane region" description="Helical" evidence="9">
    <location>
        <begin position="59"/>
        <end position="79"/>
    </location>
</feature>
<evidence type="ECO:0000256" key="5">
    <source>
        <dbReference type="ARBA" id="ARBA00022989"/>
    </source>
</evidence>
<accession>A0ABQ6I8R7</accession>
<keyword evidence="6" id="KW-0764">Sulfate transport</keyword>
<dbReference type="EMBL" id="BSUK01000001">
    <property type="protein sequence ID" value="GMA26348.1"/>
    <property type="molecule type" value="Genomic_DNA"/>
</dbReference>
<feature type="transmembrane region" description="Helical" evidence="9">
    <location>
        <begin position="513"/>
        <end position="535"/>
    </location>
</feature>
<feature type="transmembrane region" description="Helical" evidence="9">
    <location>
        <begin position="236"/>
        <end position="257"/>
    </location>
</feature>
<keyword evidence="7 9" id="KW-0472">Membrane</keyword>
<comment type="subunit">
    <text evidence="2">The complex is composed of two ATP-binding proteins (CysA), two transmembrane proteins (CysT and CysW) and a solute-binding protein (CysP).</text>
</comment>
<reference evidence="12" key="1">
    <citation type="journal article" date="2019" name="Int. J. Syst. Evol. Microbiol.">
        <title>The Global Catalogue of Microorganisms (GCM) 10K type strain sequencing project: providing services to taxonomists for standard genome sequencing and annotation.</title>
        <authorList>
            <consortium name="The Broad Institute Genomics Platform"/>
            <consortium name="The Broad Institute Genome Sequencing Center for Infectious Disease"/>
            <person name="Wu L."/>
            <person name="Ma J."/>
        </authorList>
    </citation>
    <scope>NUCLEOTIDE SEQUENCE [LARGE SCALE GENOMIC DNA]</scope>
    <source>
        <strain evidence="12">NBRC 106348</strain>
    </source>
</reference>
<evidence type="ECO:0000313" key="11">
    <source>
        <dbReference type="EMBL" id="GMA26348.1"/>
    </source>
</evidence>
<dbReference type="InterPro" id="IPR035906">
    <property type="entry name" value="MetI-like_sf"/>
</dbReference>
<gene>
    <name evidence="11" type="ORF">GCM10025864_41070</name>
</gene>
<dbReference type="NCBIfam" id="TIGR00969">
    <property type="entry name" value="3a0106s02"/>
    <property type="match status" value="1"/>
</dbReference>
<feature type="transmembrane region" description="Helical" evidence="9">
    <location>
        <begin position="400"/>
        <end position="424"/>
    </location>
</feature>
<keyword evidence="3" id="KW-0813">Transport</keyword>
<sequence>MLRPASAAGLGLVTLWLSLVVLIPLAAVVVTGAQGGWTAFVDAVTSPVALSALTLSAGLSLAVAVVNGVVGTTVAWVLVRDPFRGSRLLDHVIDVPFALPTIVTGVVMIALYGPASPVGVDLVGTRVGLFVTLLFVTLPFTVRTVQPVLEALDRDAEQAAASLGASGPTVFRRVVLPVILPAIASGASLAFARALGEYGSLVLISSNIPKQTQVASALIYGKLEDATNPVTSTQQAASLAIVLLAVSVLVLVAVELLQRKGRAAMAEPTVTAPAGERRTGRRVVRTLVVAYVGVLVVLPLGVLVWRTFKPGLDAFVTAVTDPLAVHAFRMTAEVALISVALTTVLGTVAAFLITRSGLPGMRVLDTLLGLPVSVSPIVVGLALILVYGSTGWFGPTLESLGIQVILSVPGMVLATMFVSMPLVTRAVAPVLVARGTDQEQAAESLGASAPVRFWRITLPGIRTALVTGVVLALARSIGEYGAVLVVSGNIQGQTETATLRVDTLYQTLLQPDAAYAVTFVLVAVAILTIVATSLLRRSQGGTR</sequence>
<evidence type="ECO:0000256" key="3">
    <source>
        <dbReference type="ARBA" id="ARBA00022448"/>
    </source>
</evidence>
<evidence type="ECO:0000256" key="7">
    <source>
        <dbReference type="ARBA" id="ARBA00023136"/>
    </source>
</evidence>
<evidence type="ECO:0000256" key="1">
    <source>
        <dbReference type="ARBA" id="ARBA00004141"/>
    </source>
</evidence>
<dbReference type="SUPFAM" id="SSF161098">
    <property type="entry name" value="MetI-like"/>
    <property type="match status" value="2"/>
</dbReference>
<name>A0ABQ6I8R7_9MICO</name>
<keyword evidence="5 9" id="KW-1133">Transmembrane helix</keyword>
<evidence type="ECO:0000259" key="10">
    <source>
        <dbReference type="PROSITE" id="PS50928"/>
    </source>
</evidence>
<dbReference type="InterPro" id="IPR005667">
    <property type="entry name" value="Sulph_transpt2"/>
</dbReference>
<evidence type="ECO:0000256" key="8">
    <source>
        <dbReference type="ARBA" id="ARBA00025323"/>
    </source>
</evidence>
<feature type="transmembrane region" description="Helical" evidence="9">
    <location>
        <begin position="174"/>
        <end position="195"/>
    </location>
</feature>
<dbReference type="PANTHER" id="PTHR30406">
    <property type="entry name" value="SULFATE TRANSPORT SYSTEM PERMEASE PROTEIN"/>
    <property type="match status" value="1"/>
</dbReference>
<proteinExistence type="predicted"/>
<feature type="transmembrane region" description="Helical" evidence="9">
    <location>
        <begin position="460"/>
        <end position="478"/>
    </location>
</feature>
<dbReference type="PANTHER" id="PTHR30406:SF1">
    <property type="entry name" value="SULFATE TRANSPORT SYSTEM PERMEASE PROTEIN CYSW"/>
    <property type="match status" value="1"/>
</dbReference>
<dbReference type="Pfam" id="PF00528">
    <property type="entry name" value="BPD_transp_1"/>
    <property type="match status" value="2"/>
</dbReference>
<evidence type="ECO:0000256" key="4">
    <source>
        <dbReference type="ARBA" id="ARBA00022692"/>
    </source>
</evidence>
<feature type="transmembrane region" description="Helical" evidence="9">
    <location>
        <begin position="91"/>
        <end position="111"/>
    </location>
</feature>
<organism evidence="11 12">
    <name type="scientific">Luteimicrobium album</name>
    <dbReference type="NCBI Taxonomy" id="1054550"/>
    <lineage>
        <taxon>Bacteria</taxon>
        <taxon>Bacillati</taxon>
        <taxon>Actinomycetota</taxon>
        <taxon>Actinomycetes</taxon>
        <taxon>Micrococcales</taxon>
        <taxon>Luteimicrobium</taxon>
    </lineage>
</organism>
<dbReference type="Gene3D" id="1.10.3720.10">
    <property type="entry name" value="MetI-like"/>
    <property type="match status" value="2"/>
</dbReference>
<comment type="caution">
    <text evidence="11">The sequence shown here is derived from an EMBL/GenBank/DDBJ whole genome shotgun (WGS) entry which is preliminary data.</text>
</comment>